<keyword evidence="4" id="KW-0479">Metal-binding</keyword>
<reference evidence="8 9" key="1">
    <citation type="journal article" date="2015" name="Nature">
        <title>rRNA introns, odd ribosomes, and small enigmatic genomes across a large radiation of phyla.</title>
        <authorList>
            <person name="Brown C.T."/>
            <person name="Hug L.A."/>
            <person name="Thomas B.C."/>
            <person name="Sharon I."/>
            <person name="Castelle C.J."/>
            <person name="Singh A."/>
            <person name="Wilkins M.J."/>
            <person name="Williams K.H."/>
            <person name="Banfield J.F."/>
        </authorList>
    </citation>
    <scope>NUCLEOTIDE SEQUENCE [LARGE SCALE GENOMIC DNA]</scope>
</reference>
<dbReference type="Proteomes" id="UP000033870">
    <property type="component" value="Unassembled WGS sequence"/>
</dbReference>
<dbReference type="InterPro" id="IPR032466">
    <property type="entry name" value="Metal_Hydrolase"/>
</dbReference>
<evidence type="ECO:0000259" key="7">
    <source>
        <dbReference type="Pfam" id="PF00962"/>
    </source>
</evidence>
<sequence length="372" mass="41744">MTTTLTREEIFRLPKTDLHRHLDGAVQPELVIKLAKQLGVKLPTYDLAEFTKLYQITEPKGMPIDQLFQRFAWAIAVMRTPQGLCQAAYEQVLDLARENILYAEIRFAPGYHGVYPAPWYKPTAYEEPLFPIMSLENAVINVLSGLASGIAETGIEVNLTLCIPRESLFAHGPKSVADIAKLAVEFQDWGIVAIDLACDELSHSPYHYAQAFRSTIGSRIRRNPHAGEMGVDAYRLDCIQACITQLHADGLGHALPIWQSDYLMAWARTKNIRIERTPLSPVDGCSLADGHLDVLLDYKVPVVITSDDPVLMRASLTDNWLAALNYHNFGAKEFWQLTANAVNHGFFRSAAQKKRVQQLFVKQGLDRSLLMK</sequence>
<evidence type="ECO:0000256" key="2">
    <source>
        <dbReference type="ARBA" id="ARBA00006676"/>
    </source>
</evidence>
<dbReference type="GO" id="GO:0005829">
    <property type="term" value="C:cytosol"/>
    <property type="evidence" value="ECO:0007669"/>
    <property type="project" value="TreeGrafter"/>
</dbReference>
<comment type="cofactor">
    <cofactor evidence="1">
        <name>Zn(2+)</name>
        <dbReference type="ChEBI" id="CHEBI:29105"/>
    </cofactor>
</comment>
<keyword evidence="6" id="KW-0862">Zinc</keyword>
<dbReference type="InterPro" id="IPR006330">
    <property type="entry name" value="Ado/ade_deaminase"/>
</dbReference>
<evidence type="ECO:0000256" key="4">
    <source>
        <dbReference type="ARBA" id="ARBA00022723"/>
    </source>
</evidence>
<evidence type="ECO:0000313" key="8">
    <source>
        <dbReference type="EMBL" id="KKW42305.1"/>
    </source>
</evidence>
<feature type="domain" description="Adenosine deaminase" evidence="7">
    <location>
        <begin position="14"/>
        <end position="356"/>
    </location>
</feature>
<dbReference type="InterPro" id="IPR001365">
    <property type="entry name" value="A_deaminase_dom"/>
</dbReference>
<evidence type="ECO:0000256" key="1">
    <source>
        <dbReference type="ARBA" id="ARBA00001947"/>
    </source>
</evidence>
<dbReference type="GO" id="GO:0046872">
    <property type="term" value="F:metal ion binding"/>
    <property type="evidence" value="ECO:0007669"/>
    <property type="project" value="UniProtKB-KW"/>
</dbReference>
<dbReference type="SUPFAM" id="SSF51556">
    <property type="entry name" value="Metallo-dependent hydrolases"/>
    <property type="match status" value="1"/>
</dbReference>
<accession>A0A0G1YGH9</accession>
<evidence type="ECO:0000256" key="5">
    <source>
        <dbReference type="ARBA" id="ARBA00022801"/>
    </source>
</evidence>
<comment type="caution">
    <text evidence="8">The sequence shown here is derived from an EMBL/GenBank/DDBJ whole genome shotgun (WGS) entry which is preliminary data.</text>
</comment>
<name>A0A0G1YGH9_9BACT</name>
<dbReference type="PANTHER" id="PTHR11409:SF43">
    <property type="entry name" value="ADENOSINE DEAMINASE"/>
    <property type="match status" value="1"/>
</dbReference>
<evidence type="ECO:0000256" key="3">
    <source>
        <dbReference type="ARBA" id="ARBA00012784"/>
    </source>
</evidence>
<dbReference type="GO" id="GO:0006154">
    <property type="term" value="P:adenosine catabolic process"/>
    <property type="evidence" value="ECO:0007669"/>
    <property type="project" value="TreeGrafter"/>
</dbReference>
<dbReference type="EC" id="3.5.4.4" evidence="3"/>
<keyword evidence="5" id="KW-0378">Hydrolase</keyword>
<proteinExistence type="inferred from homology"/>
<dbReference type="GO" id="GO:0043103">
    <property type="term" value="P:hypoxanthine salvage"/>
    <property type="evidence" value="ECO:0007669"/>
    <property type="project" value="TreeGrafter"/>
</dbReference>
<protein>
    <recommendedName>
        <fullName evidence="3">adenosine deaminase</fullName>
        <ecNumber evidence="3">3.5.4.4</ecNumber>
    </recommendedName>
</protein>
<evidence type="ECO:0000313" key="9">
    <source>
        <dbReference type="Proteomes" id="UP000033870"/>
    </source>
</evidence>
<organism evidence="8 9">
    <name type="scientific">Candidatus Magasanikbacteria bacterium GW2011_GWA2_56_11</name>
    <dbReference type="NCBI Taxonomy" id="1619044"/>
    <lineage>
        <taxon>Bacteria</taxon>
        <taxon>Candidatus Magasanikiibacteriota</taxon>
    </lineage>
</organism>
<dbReference type="GO" id="GO:0004000">
    <property type="term" value="F:adenosine deaminase activity"/>
    <property type="evidence" value="ECO:0007669"/>
    <property type="project" value="UniProtKB-ARBA"/>
</dbReference>
<dbReference type="PANTHER" id="PTHR11409">
    <property type="entry name" value="ADENOSINE DEAMINASE"/>
    <property type="match status" value="1"/>
</dbReference>
<evidence type="ECO:0000256" key="6">
    <source>
        <dbReference type="ARBA" id="ARBA00022833"/>
    </source>
</evidence>
<dbReference type="Pfam" id="PF00962">
    <property type="entry name" value="A_deaminase"/>
    <property type="match status" value="1"/>
</dbReference>
<dbReference type="AlphaFoldDB" id="A0A0G1YGH9"/>
<dbReference type="Gene3D" id="3.20.20.140">
    <property type="entry name" value="Metal-dependent hydrolases"/>
    <property type="match status" value="1"/>
</dbReference>
<gene>
    <name evidence="8" type="ORF">UY92_C0008G0001</name>
</gene>
<dbReference type="EMBL" id="LCRX01000008">
    <property type="protein sequence ID" value="KKW42305.1"/>
    <property type="molecule type" value="Genomic_DNA"/>
</dbReference>
<comment type="similarity">
    <text evidence="2">Belongs to the metallo-dependent hydrolases superfamily. Adenosine and AMP deaminases family.</text>
</comment>
<dbReference type="STRING" id="1619044.UY92_C0008G0001"/>
<dbReference type="GO" id="GO:0046103">
    <property type="term" value="P:inosine biosynthetic process"/>
    <property type="evidence" value="ECO:0007669"/>
    <property type="project" value="TreeGrafter"/>
</dbReference>